<feature type="transmembrane region" description="Helical" evidence="1">
    <location>
        <begin position="12"/>
        <end position="32"/>
    </location>
</feature>
<accession>A0A9P7CV93</accession>
<feature type="transmembrane region" description="Helical" evidence="1">
    <location>
        <begin position="52"/>
        <end position="71"/>
    </location>
</feature>
<evidence type="ECO:0000256" key="1">
    <source>
        <dbReference type="SAM" id="Phobius"/>
    </source>
</evidence>
<dbReference type="AlphaFoldDB" id="A0A9P7CV93"/>
<dbReference type="EMBL" id="JABBWD010000206">
    <property type="protein sequence ID" value="KAG1762796.1"/>
    <property type="molecule type" value="Genomic_DNA"/>
</dbReference>
<keyword evidence="4" id="KW-1185">Reference proteome</keyword>
<gene>
    <name evidence="3" type="ORF">EV702DRAFT_1159685</name>
    <name evidence="2" type="ORF">EV702DRAFT_1161106</name>
</gene>
<sequence length="72" mass="8240">MGDHHCARSRRCYPFVTMPSISSHSLMAGVLVFSRSSLVSRPLFFNMQGNDMFFLCITVLLIWGSNCKNFYL</sequence>
<proteinExistence type="predicted"/>
<evidence type="ECO:0000313" key="2">
    <source>
        <dbReference type="EMBL" id="KAG1762796.1"/>
    </source>
</evidence>
<dbReference type="Proteomes" id="UP000714275">
    <property type="component" value="Unassembled WGS sequence"/>
</dbReference>
<reference evidence="2" key="1">
    <citation type="journal article" date="2020" name="New Phytol.">
        <title>Comparative genomics reveals dynamic genome evolution in host specialist ectomycorrhizal fungi.</title>
        <authorList>
            <person name="Lofgren L.A."/>
            <person name="Nguyen N.H."/>
            <person name="Vilgalys R."/>
            <person name="Ruytinx J."/>
            <person name="Liao H.L."/>
            <person name="Branco S."/>
            <person name="Kuo A."/>
            <person name="LaButti K."/>
            <person name="Lipzen A."/>
            <person name="Andreopoulos W."/>
            <person name="Pangilinan J."/>
            <person name="Riley R."/>
            <person name="Hundley H."/>
            <person name="Na H."/>
            <person name="Barry K."/>
            <person name="Grigoriev I.V."/>
            <person name="Stajich J.E."/>
            <person name="Kennedy P.G."/>
        </authorList>
    </citation>
    <scope>NUCLEOTIDE SEQUENCE</scope>
    <source>
        <strain evidence="2">DOB743</strain>
    </source>
</reference>
<protein>
    <submittedName>
        <fullName evidence="2">Uncharacterized protein</fullName>
    </submittedName>
</protein>
<keyword evidence="1" id="KW-1133">Transmembrane helix</keyword>
<evidence type="ECO:0000313" key="4">
    <source>
        <dbReference type="Proteomes" id="UP000714275"/>
    </source>
</evidence>
<evidence type="ECO:0000313" key="3">
    <source>
        <dbReference type="EMBL" id="KAG1762991.1"/>
    </source>
</evidence>
<keyword evidence="1" id="KW-0472">Membrane</keyword>
<comment type="caution">
    <text evidence="2">The sequence shown here is derived from an EMBL/GenBank/DDBJ whole genome shotgun (WGS) entry which is preliminary data.</text>
</comment>
<organism evidence="2 4">
    <name type="scientific">Suillus placidus</name>
    <dbReference type="NCBI Taxonomy" id="48579"/>
    <lineage>
        <taxon>Eukaryota</taxon>
        <taxon>Fungi</taxon>
        <taxon>Dikarya</taxon>
        <taxon>Basidiomycota</taxon>
        <taxon>Agaricomycotina</taxon>
        <taxon>Agaricomycetes</taxon>
        <taxon>Agaricomycetidae</taxon>
        <taxon>Boletales</taxon>
        <taxon>Suillineae</taxon>
        <taxon>Suillaceae</taxon>
        <taxon>Suillus</taxon>
    </lineage>
</organism>
<name>A0A9P7CV93_9AGAM</name>
<keyword evidence="1" id="KW-0812">Transmembrane</keyword>
<dbReference type="EMBL" id="JABBWD010000185">
    <property type="protein sequence ID" value="KAG1762991.1"/>
    <property type="molecule type" value="Genomic_DNA"/>
</dbReference>